<proteinExistence type="predicted"/>
<keyword evidence="2" id="KW-1133">Transmembrane helix</keyword>
<evidence type="ECO:0000313" key="4">
    <source>
        <dbReference type="Proteomes" id="UP000060699"/>
    </source>
</evidence>
<name>A0A0U3N0T6_9BURK</name>
<feature type="transmembrane region" description="Helical" evidence="2">
    <location>
        <begin position="20"/>
        <end position="42"/>
    </location>
</feature>
<organism evidence="3 4">
    <name type="scientific">Roseateles depolymerans</name>
    <dbReference type="NCBI Taxonomy" id="76731"/>
    <lineage>
        <taxon>Bacteria</taxon>
        <taxon>Pseudomonadati</taxon>
        <taxon>Pseudomonadota</taxon>
        <taxon>Betaproteobacteria</taxon>
        <taxon>Burkholderiales</taxon>
        <taxon>Sphaerotilaceae</taxon>
        <taxon>Roseateles</taxon>
    </lineage>
</organism>
<feature type="region of interest" description="Disordered" evidence="1">
    <location>
        <begin position="50"/>
        <end position="91"/>
    </location>
</feature>
<dbReference type="EMBL" id="CP013729">
    <property type="protein sequence ID" value="ALV05835.1"/>
    <property type="molecule type" value="Genomic_DNA"/>
</dbReference>
<evidence type="ECO:0000313" key="3">
    <source>
        <dbReference type="EMBL" id="ALV05835.1"/>
    </source>
</evidence>
<keyword evidence="2" id="KW-0472">Membrane</keyword>
<protein>
    <recommendedName>
        <fullName evidence="5">Transmembrane protein</fullName>
    </recommendedName>
</protein>
<keyword evidence="4" id="KW-1185">Reference proteome</keyword>
<keyword evidence="2" id="KW-0812">Transmembrane</keyword>
<dbReference type="KEGG" id="rdp:RD2015_1344"/>
<reference evidence="3 4" key="1">
    <citation type="submission" date="2015-12" db="EMBL/GenBank/DDBJ databases">
        <title>Complete genome of Roseateles depolymerans KCTC 42856.</title>
        <authorList>
            <person name="Kim K.M."/>
        </authorList>
    </citation>
    <scope>NUCLEOTIDE SEQUENCE [LARGE SCALE GENOMIC DNA]</scope>
    <source>
        <strain evidence="3 4">KCTC 42856</strain>
    </source>
</reference>
<dbReference type="AlphaFoldDB" id="A0A0U3N0T6"/>
<dbReference type="Proteomes" id="UP000060699">
    <property type="component" value="Chromosome"/>
</dbReference>
<gene>
    <name evidence="3" type="ORF">RD2015_1344</name>
</gene>
<accession>A0A0U3N0T6</accession>
<evidence type="ECO:0000256" key="1">
    <source>
        <dbReference type="SAM" id="MobiDB-lite"/>
    </source>
</evidence>
<evidence type="ECO:0008006" key="5">
    <source>
        <dbReference type="Google" id="ProtNLM"/>
    </source>
</evidence>
<evidence type="ECO:0000256" key="2">
    <source>
        <dbReference type="SAM" id="Phobius"/>
    </source>
</evidence>
<sequence length="91" mass="9652">MYVVLMMAAAEAMSPQGTLLGAAFTFMMYGVLPLSIVLYVMGTPARRKARRRAEEAQALADAPVDGSVDAPVDGQAGGEVQKRQPHQPPPP</sequence>